<organism evidence="8 9">
    <name type="scientific">Sphingomonas aerophila</name>
    <dbReference type="NCBI Taxonomy" id="1344948"/>
    <lineage>
        <taxon>Bacteria</taxon>
        <taxon>Pseudomonadati</taxon>
        <taxon>Pseudomonadota</taxon>
        <taxon>Alphaproteobacteria</taxon>
        <taxon>Sphingomonadales</taxon>
        <taxon>Sphingomonadaceae</taxon>
        <taxon>Sphingomonas</taxon>
    </lineage>
</organism>
<reference evidence="8 9" key="1">
    <citation type="submission" date="2020-08" db="EMBL/GenBank/DDBJ databases">
        <title>Genomic Encyclopedia of Type Strains, Phase IV (KMG-IV): sequencing the most valuable type-strain genomes for metagenomic binning, comparative biology and taxonomic classification.</title>
        <authorList>
            <person name="Goeker M."/>
        </authorList>
    </citation>
    <scope>NUCLEOTIDE SEQUENCE [LARGE SCALE GENOMIC DNA]</scope>
    <source>
        <strain evidence="8 9">DSM 100044</strain>
    </source>
</reference>
<name>A0A7W9EVK3_9SPHN</name>
<dbReference type="GO" id="GO:0008816">
    <property type="term" value="F:citryl-CoA lyase activity"/>
    <property type="evidence" value="ECO:0007669"/>
    <property type="project" value="UniProtKB-EC"/>
</dbReference>
<proteinExistence type="inferred from homology"/>
<evidence type="ECO:0000313" key="9">
    <source>
        <dbReference type="Proteomes" id="UP000546200"/>
    </source>
</evidence>
<evidence type="ECO:0000256" key="4">
    <source>
        <dbReference type="ARBA" id="ARBA00022842"/>
    </source>
</evidence>
<evidence type="ECO:0000313" key="8">
    <source>
        <dbReference type="EMBL" id="MBB5716331.1"/>
    </source>
</evidence>
<comment type="cofactor">
    <cofactor evidence="1">
        <name>Mg(2+)</name>
        <dbReference type="ChEBI" id="CHEBI:18420"/>
    </cofactor>
</comment>
<comment type="caution">
    <text evidence="8">The sequence shown here is derived from an EMBL/GenBank/DDBJ whole genome shotgun (WGS) entry which is preliminary data.</text>
</comment>
<feature type="binding site" evidence="6">
    <location>
        <position position="147"/>
    </location>
    <ligand>
        <name>Mg(2+)</name>
        <dbReference type="ChEBI" id="CHEBI:18420"/>
    </ligand>
</feature>
<protein>
    <submittedName>
        <fullName evidence="8">Citrate lyase subunit beta/citryl-CoA lyase</fullName>
        <ecNumber evidence="8">4.1.3.34</ecNumber>
    </submittedName>
</protein>
<dbReference type="AlphaFoldDB" id="A0A7W9EVK3"/>
<keyword evidence="9" id="KW-1185">Reference proteome</keyword>
<feature type="binding site" evidence="5">
    <location>
        <position position="67"/>
    </location>
    <ligand>
        <name>substrate</name>
    </ligand>
</feature>
<feature type="binding site" evidence="5">
    <location>
        <position position="120"/>
    </location>
    <ligand>
        <name>substrate</name>
    </ligand>
</feature>
<keyword evidence="8" id="KW-0456">Lyase</keyword>
<dbReference type="GO" id="GO:0006107">
    <property type="term" value="P:oxaloacetate metabolic process"/>
    <property type="evidence" value="ECO:0007669"/>
    <property type="project" value="TreeGrafter"/>
</dbReference>
<dbReference type="InterPro" id="IPR005000">
    <property type="entry name" value="Aldolase/citrate-lyase_domain"/>
</dbReference>
<dbReference type="PIRSF" id="PIRSF015582">
    <property type="entry name" value="Cit_lyase_B"/>
    <property type="match status" value="1"/>
</dbReference>
<dbReference type="InterPro" id="IPR011206">
    <property type="entry name" value="Citrate_lyase_beta/mcl1/mcl2"/>
</dbReference>
<dbReference type="EC" id="4.1.3.34" evidence="8"/>
<dbReference type="InterPro" id="IPR040442">
    <property type="entry name" value="Pyrv_kinase-like_dom_sf"/>
</dbReference>
<dbReference type="PANTHER" id="PTHR32308:SF10">
    <property type="entry name" value="CITRATE LYASE SUBUNIT BETA"/>
    <property type="match status" value="1"/>
</dbReference>
<dbReference type="EMBL" id="JACIJK010000010">
    <property type="protein sequence ID" value="MBB5716331.1"/>
    <property type="molecule type" value="Genomic_DNA"/>
</dbReference>
<dbReference type="Gene3D" id="3.20.20.60">
    <property type="entry name" value="Phosphoenolpyruvate-binding domains"/>
    <property type="match status" value="1"/>
</dbReference>
<dbReference type="Pfam" id="PF03328">
    <property type="entry name" value="HpcH_HpaI"/>
    <property type="match status" value="1"/>
</dbReference>
<keyword evidence="3 6" id="KW-0479">Metal-binding</keyword>
<evidence type="ECO:0000256" key="3">
    <source>
        <dbReference type="ARBA" id="ARBA00022723"/>
    </source>
</evidence>
<evidence type="ECO:0000256" key="1">
    <source>
        <dbReference type="ARBA" id="ARBA00001946"/>
    </source>
</evidence>
<dbReference type="SUPFAM" id="SSF51621">
    <property type="entry name" value="Phosphoenolpyruvate/pyruvate domain"/>
    <property type="match status" value="1"/>
</dbReference>
<dbReference type="GO" id="GO:0000287">
    <property type="term" value="F:magnesium ion binding"/>
    <property type="evidence" value="ECO:0007669"/>
    <property type="project" value="TreeGrafter"/>
</dbReference>
<feature type="binding site" evidence="6">
    <location>
        <position position="120"/>
    </location>
    <ligand>
        <name>Mg(2+)</name>
        <dbReference type="ChEBI" id="CHEBI:18420"/>
    </ligand>
</feature>
<evidence type="ECO:0000256" key="2">
    <source>
        <dbReference type="ARBA" id="ARBA00005568"/>
    </source>
</evidence>
<gene>
    <name evidence="8" type="ORF">FHS94_003194</name>
</gene>
<comment type="similarity">
    <text evidence="2">Belongs to the HpcH/HpaI aldolase family.</text>
</comment>
<dbReference type="PANTHER" id="PTHR32308">
    <property type="entry name" value="LYASE BETA SUBUNIT, PUTATIVE (AFU_ORTHOLOGUE AFUA_4G13030)-RELATED"/>
    <property type="match status" value="1"/>
</dbReference>
<evidence type="ECO:0000256" key="5">
    <source>
        <dbReference type="PIRSR" id="PIRSR015582-1"/>
    </source>
</evidence>
<keyword evidence="4 6" id="KW-0460">Magnesium</keyword>
<dbReference type="Proteomes" id="UP000546200">
    <property type="component" value="Unassembled WGS sequence"/>
</dbReference>
<evidence type="ECO:0000259" key="7">
    <source>
        <dbReference type="Pfam" id="PF03328"/>
    </source>
</evidence>
<feature type="domain" description="HpcH/HpaI aldolase/citrate lyase" evidence="7">
    <location>
        <begin position="6"/>
        <end position="215"/>
    </location>
</feature>
<evidence type="ECO:0000256" key="6">
    <source>
        <dbReference type="PIRSR" id="PIRSR015582-2"/>
    </source>
</evidence>
<dbReference type="RefSeq" id="WP_184059504.1">
    <property type="nucleotide sequence ID" value="NZ_JACIJK010000010.1"/>
</dbReference>
<accession>A0A7W9EVK3</accession>
<dbReference type="InterPro" id="IPR015813">
    <property type="entry name" value="Pyrv/PenolPyrv_kinase-like_dom"/>
</dbReference>
<sequence length="277" mass="29555">MSRPRRSALFLPASNPRAIAKARGLDCDAVILDLEDAVAPDAKAEARAAAVEAVRQGDWGHREIVVRVNAVETEWGATDLAALVGSGIDAVLLPKLSSPDTLAQARGALGDRPALWAMIETPRGVLDLPRIVDAGQGLAVLVAGTNDLAKELRCRPGPDRTALLPALSHIVIAGRAAGLMVLDGVSNVIGDPDAVEAECRQGRDLGFDGKSLIHPSQIDPANRVFSPDEAEVEWARKIVAAFEGEERGVIRLDGQMVERLHLADADRVLKIHRATRR</sequence>